<dbReference type="Proteomes" id="UP000307217">
    <property type="component" value="Unassembled WGS sequence"/>
</dbReference>
<dbReference type="SUPFAM" id="SSF143422">
    <property type="entry name" value="Transposase IS200-like"/>
    <property type="match status" value="1"/>
</dbReference>
<dbReference type="GO" id="GO:0003677">
    <property type="term" value="F:DNA binding"/>
    <property type="evidence" value="ECO:0007669"/>
    <property type="project" value="InterPro"/>
</dbReference>
<organism evidence="2 3">
    <name type="scientific">Pseudoalteromonas aurantia</name>
    <dbReference type="NCBI Taxonomy" id="43654"/>
    <lineage>
        <taxon>Bacteria</taxon>
        <taxon>Pseudomonadati</taxon>
        <taxon>Pseudomonadota</taxon>
        <taxon>Gammaproteobacteria</taxon>
        <taxon>Alteromonadales</taxon>
        <taxon>Pseudoalteromonadaceae</taxon>
        <taxon>Pseudoalteromonas</taxon>
    </lineage>
</organism>
<proteinExistence type="predicted"/>
<evidence type="ECO:0000259" key="1">
    <source>
        <dbReference type="SMART" id="SM01321"/>
    </source>
</evidence>
<dbReference type="PANTHER" id="PTHR34322:SF2">
    <property type="entry name" value="TRANSPOSASE IS200-LIKE DOMAIN-CONTAINING PROTEIN"/>
    <property type="match status" value="1"/>
</dbReference>
<name>A0A5S3VA29_9GAMM</name>
<dbReference type="Gene3D" id="3.30.70.1290">
    <property type="entry name" value="Transposase IS200-like"/>
    <property type="match status" value="1"/>
</dbReference>
<dbReference type="GO" id="GO:0004803">
    <property type="term" value="F:transposase activity"/>
    <property type="evidence" value="ECO:0007669"/>
    <property type="project" value="InterPro"/>
</dbReference>
<evidence type="ECO:0000313" key="3">
    <source>
        <dbReference type="Proteomes" id="UP000307217"/>
    </source>
</evidence>
<dbReference type="AlphaFoldDB" id="A0A5S3VA29"/>
<reference evidence="3" key="2">
    <citation type="submission" date="2019-06" db="EMBL/GenBank/DDBJ databases">
        <title>Co-occurence of chitin degradation, pigmentation and bioactivity in marine Pseudoalteromonas.</title>
        <authorList>
            <person name="Sonnenschein E.C."/>
            <person name="Bech P.K."/>
        </authorList>
    </citation>
    <scope>NUCLEOTIDE SEQUENCE [LARGE SCALE GENOMIC DNA]</scope>
    <source>
        <strain evidence="3">S3790</strain>
    </source>
</reference>
<dbReference type="InterPro" id="IPR036515">
    <property type="entry name" value="Transposase_17_sf"/>
</dbReference>
<evidence type="ECO:0000313" key="2">
    <source>
        <dbReference type="EMBL" id="TMO68695.1"/>
    </source>
</evidence>
<dbReference type="RefSeq" id="WP_138591384.1">
    <property type="nucleotide sequence ID" value="NZ_PNBX01000030.1"/>
</dbReference>
<dbReference type="SMART" id="SM01321">
    <property type="entry name" value="Y1_Tnp"/>
    <property type="match status" value="1"/>
</dbReference>
<dbReference type="GO" id="GO:0006313">
    <property type="term" value="P:DNA transposition"/>
    <property type="evidence" value="ECO:0007669"/>
    <property type="project" value="InterPro"/>
</dbReference>
<protein>
    <submittedName>
        <fullName evidence="2">Transposase</fullName>
    </submittedName>
</protein>
<sequence length="324" mass="37364">MATARKRQVSLTDTKYYHCISRCVRRAYLCGEDKTTGQSYEHRRGWIEDKLLELAKVFCIDVCAYAVMSNHTHIVLYVDDIKAKRLSDKAIIIRWHKLFKGTILSHKFLQGERLDSVQQTFLNKDIEQFRERLASISWFMRVLNESIARKANKEDNCTGRFWEGRFKSQALLDEAALAACMAYVDLNPIRAKMANTPETSEYTSVKTRCEHAKEGKQPKHLARFAGSPRKHMPKGLPFELKSYLELVELTGRCMRADKRGAISPINSPILDRLNIAPENWQKLTTQFTKVFHGAVGRPKKLDNYCASLEIKRRANYTQCEKLLA</sequence>
<dbReference type="EMBL" id="PNBX01000030">
    <property type="protein sequence ID" value="TMO68695.1"/>
    <property type="molecule type" value="Genomic_DNA"/>
</dbReference>
<dbReference type="InterPro" id="IPR002686">
    <property type="entry name" value="Transposase_17"/>
</dbReference>
<dbReference type="PANTHER" id="PTHR34322">
    <property type="entry name" value="TRANSPOSASE, Y1_TNP DOMAIN-CONTAINING"/>
    <property type="match status" value="1"/>
</dbReference>
<gene>
    <name evidence="2" type="ORF">CWC19_07965</name>
</gene>
<reference evidence="2 3" key="1">
    <citation type="submission" date="2018-01" db="EMBL/GenBank/DDBJ databases">
        <authorList>
            <person name="Paulsen S."/>
            <person name="Gram L.K."/>
        </authorList>
    </citation>
    <scope>NUCLEOTIDE SEQUENCE [LARGE SCALE GENOMIC DNA]</scope>
    <source>
        <strain evidence="2 3">S3790</strain>
    </source>
</reference>
<feature type="domain" description="Transposase IS200-like" evidence="1">
    <location>
        <begin position="12"/>
        <end position="187"/>
    </location>
</feature>
<dbReference type="OrthoDB" id="9814067at2"/>
<accession>A0A5S3VA29</accession>
<comment type="caution">
    <text evidence="2">The sequence shown here is derived from an EMBL/GenBank/DDBJ whole genome shotgun (WGS) entry which is preliminary data.</text>
</comment>